<gene>
    <name evidence="1" type="ORF">A0U89_14140</name>
</gene>
<name>A0A1D8UXV7_9PROT</name>
<proteinExistence type="predicted"/>
<accession>A0A1D8UXV7</accession>
<dbReference type="Proteomes" id="UP000179145">
    <property type="component" value="Plasmid pKB14400_1"/>
</dbReference>
<dbReference type="KEGG" id="kba:A0U89_14140"/>
<reference evidence="1 2" key="1">
    <citation type="journal article" date="2016" name="Microb. Cell Fact.">
        <title>Dissection of exopolysaccharide biosynthesis in Kozakia baliensis.</title>
        <authorList>
            <person name="Brandt J.U."/>
            <person name="Jakob F."/>
            <person name="Behr J."/>
            <person name="Geissler A.J."/>
            <person name="Vogel R.F."/>
        </authorList>
    </citation>
    <scope>NUCLEOTIDE SEQUENCE [LARGE SCALE GENOMIC DNA]</scope>
    <source>
        <strain evidence="1 2">DSM 14400</strain>
        <plasmid evidence="2">Plasmid pkb14400_1</plasmid>
    </source>
</reference>
<organism evidence="1 2">
    <name type="scientific">Kozakia baliensis</name>
    <dbReference type="NCBI Taxonomy" id="153496"/>
    <lineage>
        <taxon>Bacteria</taxon>
        <taxon>Pseudomonadati</taxon>
        <taxon>Pseudomonadota</taxon>
        <taxon>Alphaproteobacteria</taxon>
        <taxon>Acetobacterales</taxon>
        <taxon>Acetobacteraceae</taxon>
        <taxon>Kozakia</taxon>
    </lineage>
</organism>
<sequence length="61" mass="6585">MQPLLANEFIGRPAPECLQSAGKIVGSNEVAEMLSQLVMRLVVEALDVSVVERFGTLDGVR</sequence>
<dbReference type="AlphaFoldDB" id="A0A1D8UXV7"/>
<geneLocation type="plasmid" evidence="2">
    <name>pkb14400_1</name>
</geneLocation>
<protein>
    <submittedName>
        <fullName evidence="1">Uncharacterized protein</fullName>
    </submittedName>
</protein>
<keyword evidence="2" id="KW-1185">Reference proteome</keyword>
<evidence type="ECO:0000313" key="2">
    <source>
        <dbReference type="Proteomes" id="UP000179145"/>
    </source>
</evidence>
<dbReference type="EMBL" id="CP014675">
    <property type="protein sequence ID" value="AOX18449.1"/>
    <property type="molecule type" value="Genomic_DNA"/>
</dbReference>
<keyword evidence="1" id="KW-0614">Plasmid</keyword>
<evidence type="ECO:0000313" key="1">
    <source>
        <dbReference type="EMBL" id="AOX18449.1"/>
    </source>
</evidence>